<sequence length="350" mass="39655">MSSVINALHSDKRLNCNEVAKVSPYKVNTMHPNLKQRLGTAKRGGFGAQNNPYSRPATSKKQSKKSSLPIKTWGVIFKDLDPIPTDPTIDPPPKTCYNCWQKGHSQRTCPRPKVGRFCNNCGRRNVEINTCPRCKRRNAEYLSEFRKTGKTLQNTLIQRFDGDEAPDDVEQYNEESEYVLRELIRQDEEARRLREQADALLLAVQPASGLHSKYDDEYDDEPVVIHTISSSSKFDRFTDARDYNRRRPVKTISSSNGSSSRRSPSPPPPPSFGGGASSRRLAMQSGRLDDERESSPTPAIVGDPVKEVRLLIKSIEHLSKDTQELIIRQVMAERREKLKAEQGRDEEAFL</sequence>
<evidence type="ECO:0000313" key="1">
    <source>
        <dbReference type="EMBL" id="KAJ8683402.1"/>
    </source>
</evidence>
<reference evidence="1" key="1">
    <citation type="submission" date="2023-04" db="EMBL/GenBank/DDBJ databases">
        <title>A chromosome-level genome assembly of the parasitoid wasp Eretmocerus hayati.</title>
        <authorList>
            <person name="Zhong Y."/>
            <person name="Liu S."/>
            <person name="Liu Y."/>
        </authorList>
    </citation>
    <scope>NUCLEOTIDE SEQUENCE</scope>
    <source>
        <strain evidence="1">ZJU_SS_LIU_2023</strain>
    </source>
</reference>
<comment type="caution">
    <text evidence="1">The sequence shown here is derived from an EMBL/GenBank/DDBJ whole genome shotgun (WGS) entry which is preliminary data.</text>
</comment>
<dbReference type="Proteomes" id="UP001239111">
    <property type="component" value="Chromosome 1"/>
</dbReference>
<dbReference type="EMBL" id="CM056741">
    <property type="protein sequence ID" value="KAJ8683402.1"/>
    <property type="molecule type" value="Genomic_DNA"/>
</dbReference>
<accession>A0ACC2PIW6</accession>
<gene>
    <name evidence="1" type="ORF">QAD02_019194</name>
</gene>
<organism evidence="1 2">
    <name type="scientific">Eretmocerus hayati</name>
    <dbReference type="NCBI Taxonomy" id="131215"/>
    <lineage>
        <taxon>Eukaryota</taxon>
        <taxon>Metazoa</taxon>
        <taxon>Ecdysozoa</taxon>
        <taxon>Arthropoda</taxon>
        <taxon>Hexapoda</taxon>
        <taxon>Insecta</taxon>
        <taxon>Pterygota</taxon>
        <taxon>Neoptera</taxon>
        <taxon>Endopterygota</taxon>
        <taxon>Hymenoptera</taxon>
        <taxon>Apocrita</taxon>
        <taxon>Proctotrupomorpha</taxon>
        <taxon>Chalcidoidea</taxon>
        <taxon>Aphelinidae</taxon>
        <taxon>Aphelininae</taxon>
        <taxon>Eretmocerus</taxon>
    </lineage>
</organism>
<protein>
    <submittedName>
        <fullName evidence="1">Uncharacterized protein</fullName>
    </submittedName>
</protein>
<keyword evidence="2" id="KW-1185">Reference proteome</keyword>
<proteinExistence type="predicted"/>
<name>A0ACC2PIW6_9HYME</name>
<evidence type="ECO:0000313" key="2">
    <source>
        <dbReference type="Proteomes" id="UP001239111"/>
    </source>
</evidence>